<dbReference type="InterPro" id="IPR001352">
    <property type="entry name" value="RNase_HII/HIII"/>
</dbReference>
<evidence type="ECO:0000256" key="3">
    <source>
        <dbReference type="ARBA" id="ARBA00001946"/>
    </source>
</evidence>
<comment type="cofactor">
    <cofactor evidence="3">
        <name>Mg(2+)</name>
        <dbReference type="ChEBI" id="CHEBI:18420"/>
    </cofactor>
</comment>
<evidence type="ECO:0000256" key="7">
    <source>
        <dbReference type="ARBA" id="ARBA00019179"/>
    </source>
</evidence>
<feature type="domain" description="RNase H type-2" evidence="14">
    <location>
        <begin position="8"/>
        <end position="201"/>
    </location>
</feature>
<evidence type="ECO:0000256" key="1">
    <source>
        <dbReference type="ARBA" id="ARBA00000077"/>
    </source>
</evidence>
<evidence type="ECO:0000256" key="12">
    <source>
        <dbReference type="ARBA" id="ARBA00022801"/>
    </source>
</evidence>
<dbReference type="GO" id="GO:0032299">
    <property type="term" value="C:ribonuclease H2 complex"/>
    <property type="evidence" value="ECO:0007669"/>
    <property type="project" value="TreeGrafter"/>
</dbReference>
<dbReference type="GO" id="GO:0046872">
    <property type="term" value="F:metal ion binding"/>
    <property type="evidence" value="ECO:0007669"/>
    <property type="project" value="UniProtKB-KW"/>
</dbReference>
<evidence type="ECO:0000256" key="9">
    <source>
        <dbReference type="ARBA" id="ARBA00022722"/>
    </source>
</evidence>
<name>A0A0F9D058_9ZZZZ</name>
<evidence type="ECO:0000256" key="2">
    <source>
        <dbReference type="ARBA" id="ARBA00001936"/>
    </source>
</evidence>
<evidence type="ECO:0000256" key="13">
    <source>
        <dbReference type="ARBA" id="ARBA00023211"/>
    </source>
</evidence>
<proteinExistence type="inferred from homology"/>
<keyword evidence="11" id="KW-0255">Endonuclease</keyword>
<evidence type="ECO:0000256" key="11">
    <source>
        <dbReference type="ARBA" id="ARBA00022759"/>
    </source>
</evidence>
<dbReference type="GO" id="GO:0004523">
    <property type="term" value="F:RNA-DNA hybrid ribonuclease activity"/>
    <property type="evidence" value="ECO:0007669"/>
    <property type="project" value="UniProtKB-EC"/>
</dbReference>
<dbReference type="InterPro" id="IPR012337">
    <property type="entry name" value="RNaseH-like_sf"/>
</dbReference>
<comment type="catalytic activity">
    <reaction evidence="1">
        <text>Endonucleolytic cleavage to 5'-phosphomonoester.</text>
        <dbReference type="EC" id="3.1.26.4"/>
    </reaction>
</comment>
<comment type="similarity">
    <text evidence="5">Belongs to the RNase HII family.</text>
</comment>
<dbReference type="InterPro" id="IPR024567">
    <property type="entry name" value="RNase_HII/HIII_dom"/>
</dbReference>
<dbReference type="CDD" id="cd07182">
    <property type="entry name" value="RNase_HII_bacteria_HII_like"/>
    <property type="match status" value="1"/>
</dbReference>
<dbReference type="PANTHER" id="PTHR10954:SF18">
    <property type="entry name" value="RIBONUCLEASE HII"/>
    <property type="match status" value="1"/>
</dbReference>
<evidence type="ECO:0000256" key="8">
    <source>
        <dbReference type="ARBA" id="ARBA00022490"/>
    </source>
</evidence>
<dbReference type="EC" id="3.1.26.4" evidence="6"/>
<comment type="subcellular location">
    <subcellularLocation>
        <location evidence="4">Cytoplasm</location>
    </subcellularLocation>
</comment>
<dbReference type="InterPro" id="IPR022898">
    <property type="entry name" value="RNase_HII"/>
</dbReference>
<keyword evidence="12" id="KW-0378">Hydrolase</keyword>
<accession>A0A0F9D058</accession>
<dbReference type="EMBL" id="LAZR01030983">
    <property type="protein sequence ID" value="KKL55043.1"/>
    <property type="molecule type" value="Genomic_DNA"/>
</dbReference>
<keyword evidence="13" id="KW-0464">Manganese</keyword>
<dbReference type="PANTHER" id="PTHR10954">
    <property type="entry name" value="RIBONUCLEASE H2 SUBUNIT A"/>
    <property type="match status" value="1"/>
</dbReference>
<evidence type="ECO:0000259" key="14">
    <source>
        <dbReference type="PROSITE" id="PS51975"/>
    </source>
</evidence>
<comment type="caution">
    <text evidence="15">The sequence shown here is derived from an EMBL/GenBank/DDBJ whole genome shotgun (WGS) entry which is preliminary data.</text>
</comment>
<dbReference type="GO" id="GO:0043137">
    <property type="term" value="P:DNA replication, removal of RNA primer"/>
    <property type="evidence" value="ECO:0007669"/>
    <property type="project" value="TreeGrafter"/>
</dbReference>
<keyword evidence="9" id="KW-0540">Nuclease</keyword>
<evidence type="ECO:0000313" key="15">
    <source>
        <dbReference type="EMBL" id="KKL55043.1"/>
    </source>
</evidence>
<dbReference type="InterPro" id="IPR036397">
    <property type="entry name" value="RNaseH_sf"/>
</dbReference>
<dbReference type="Gene3D" id="3.30.420.10">
    <property type="entry name" value="Ribonuclease H-like superfamily/Ribonuclease H"/>
    <property type="match status" value="1"/>
</dbReference>
<dbReference type="AlphaFoldDB" id="A0A0F9D058"/>
<gene>
    <name evidence="15" type="ORF">LCGC14_2259370</name>
</gene>
<dbReference type="Pfam" id="PF01351">
    <property type="entry name" value="RNase_HII"/>
    <property type="match status" value="1"/>
</dbReference>
<reference evidence="15" key="1">
    <citation type="journal article" date="2015" name="Nature">
        <title>Complex archaea that bridge the gap between prokaryotes and eukaryotes.</title>
        <authorList>
            <person name="Spang A."/>
            <person name="Saw J.H."/>
            <person name="Jorgensen S.L."/>
            <person name="Zaremba-Niedzwiedzka K."/>
            <person name="Martijn J."/>
            <person name="Lind A.E."/>
            <person name="van Eijk R."/>
            <person name="Schleper C."/>
            <person name="Guy L."/>
            <person name="Ettema T.J."/>
        </authorList>
    </citation>
    <scope>NUCLEOTIDE SEQUENCE</scope>
</reference>
<evidence type="ECO:0000256" key="5">
    <source>
        <dbReference type="ARBA" id="ARBA00007383"/>
    </source>
</evidence>
<evidence type="ECO:0000256" key="10">
    <source>
        <dbReference type="ARBA" id="ARBA00022723"/>
    </source>
</evidence>
<organism evidence="15">
    <name type="scientific">marine sediment metagenome</name>
    <dbReference type="NCBI Taxonomy" id="412755"/>
    <lineage>
        <taxon>unclassified sequences</taxon>
        <taxon>metagenomes</taxon>
        <taxon>ecological metagenomes</taxon>
    </lineage>
</organism>
<keyword evidence="8" id="KW-0963">Cytoplasm</keyword>
<evidence type="ECO:0000256" key="6">
    <source>
        <dbReference type="ARBA" id="ARBA00012180"/>
    </source>
</evidence>
<dbReference type="GO" id="GO:0006298">
    <property type="term" value="P:mismatch repair"/>
    <property type="evidence" value="ECO:0007669"/>
    <property type="project" value="TreeGrafter"/>
</dbReference>
<dbReference type="GO" id="GO:0003723">
    <property type="term" value="F:RNA binding"/>
    <property type="evidence" value="ECO:0007669"/>
    <property type="project" value="InterPro"/>
</dbReference>
<sequence>MERVRTSRPIIGVDEVGRGCLAGAVIAAAVLEPIETFEWWSEIRDSKKLSAKKRKGLSDLILEHCEWDMDVVFAEVIDDINILNASLQAMKAAALSLHRRIHEPDNTLILVDGNRPLKELPPHIEQECIKGGDGIVKCIGAASIIAKVFRDRCMNELHKDYPEYGWDRNKGYGTAEHREAIMVHGVTPLHRRSFKGVTEYV</sequence>
<keyword evidence="10" id="KW-0479">Metal-binding</keyword>
<dbReference type="GO" id="GO:0005737">
    <property type="term" value="C:cytoplasm"/>
    <property type="evidence" value="ECO:0007669"/>
    <property type="project" value="UniProtKB-SubCell"/>
</dbReference>
<dbReference type="PROSITE" id="PS51975">
    <property type="entry name" value="RNASE_H_2"/>
    <property type="match status" value="1"/>
</dbReference>
<evidence type="ECO:0000256" key="4">
    <source>
        <dbReference type="ARBA" id="ARBA00004496"/>
    </source>
</evidence>
<dbReference type="NCBIfam" id="NF000595">
    <property type="entry name" value="PRK00015.1-3"/>
    <property type="match status" value="1"/>
</dbReference>
<comment type="cofactor">
    <cofactor evidence="2">
        <name>Mn(2+)</name>
        <dbReference type="ChEBI" id="CHEBI:29035"/>
    </cofactor>
</comment>
<dbReference type="SUPFAM" id="SSF53098">
    <property type="entry name" value="Ribonuclease H-like"/>
    <property type="match status" value="1"/>
</dbReference>
<protein>
    <recommendedName>
        <fullName evidence="7">Ribonuclease HII</fullName>
        <ecNumber evidence="6">3.1.26.4</ecNumber>
    </recommendedName>
</protein>